<dbReference type="InterPro" id="IPR005358">
    <property type="entry name" value="Puta_zinc/iron-chelating_dom"/>
</dbReference>
<dbReference type="NCBIfam" id="NF003501">
    <property type="entry name" value="PRK05170.1-5"/>
    <property type="match status" value="1"/>
</dbReference>
<evidence type="ECO:0000256" key="1">
    <source>
        <dbReference type="HAMAP-Rule" id="MF_00676"/>
    </source>
</evidence>
<dbReference type="Pfam" id="PF03692">
    <property type="entry name" value="CxxCxxCC"/>
    <property type="match status" value="1"/>
</dbReference>
<organism evidence="2">
    <name type="scientific">Salinispirillum sp. LH 10-3-1</name>
    <dbReference type="NCBI Taxonomy" id="2952525"/>
    <lineage>
        <taxon>Bacteria</taxon>
        <taxon>Pseudomonadati</taxon>
        <taxon>Pseudomonadota</taxon>
        <taxon>Gammaproteobacteria</taxon>
        <taxon>Oceanospirillales</taxon>
        <taxon>Saccharospirillaceae</taxon>
        <taxon>Salinispirillum</taxon>
    </lineage>
</organism>
<comment type="similarity">
    <text evidence="1">Belongs to the UPF0260 family.</text>
</comment>
<dbReference type="EMBL" id="CP101717">
    <property type="protein sequence ID" value="WLD59534.1"/>
    <property type="molecule type" value="Genomic_DNA"/>
</dbReference>
<dbReference type="NCBIfam" id="NF003507">
    <property type="entry name" value="PRK05170.2-5"/>
    <property type="match status" value="1"/>
</dbReference>
<dbReference type="PIRSF" id="PIRSF006173">
    <property type="entry name" value="UCP006173"/>
    <property type="match status" value="1"/>
</dbReference>
<evidence type="ECO:0000313" key="2">
    <source>
        <dbReference type="EMBL" id="WLD59534.1"/>
    </source>
</evidence>
<dbReference type="PANTHER" id="PTHR37421:SF1">
    <property type="entry name" value="UPF0260 PROTEIN YCGN"/>
    <property type="match status" value="1"/>
</dbReference>
<sequence length="148" mass="17300">MKDQDAFWRTKSLTEMSKSEWESLCDGCAKCCLQKLEDEDTGEVFYTRLVCRYLDAQCRCKVYETRHEKVPACIWLQPEDLDALSWLPDTCAYRLVHEGKDLPNWHPLRTGKPLSTLKKGKSVLHWPVIPDDAVPEDEWEDHIIFKAE</sequence>
<proteinExistence type="inferred from homology"/>
<reference evidence="2" key="1">
    <citation type="submission" date="2022-07" db="EMBL/GenBank/DDBJ databases">
        <title>Complete genome sequence of Salinispirillum sp. LH10-3-1 capable of multiple carbohydrate inversion isolated from a soda lake.</title>
        <authorList>
            <person name="Liu J."/>
            <person name="Zhai Y."/>
            <person name="Zhang H."/>
            <person name="Yang H."/>
            <person name="Qu J."/>
            <person name="Li J."/>
        </authorList>
    </citation>
    <scope>NUCLEOTIDE SEQUENCE</scope>
    <source>
        <strain evidence="2">LH 10-3-1</strain>
    </source>
</reference>
<dbReference type="PANTHER" id="PTHR37421">
    <property type="entry name" value="UPF0260 PROTEIN YCGN"/>
    <property type="match status" value="1"/>
</dbReference>
<name>A0AB38YKD9_9GAMM</name>
<dbReference type="InterPro" id="IPR008228">
    <property type="entry name" value="UCP006173"/>
</dbReference>
<dbReference type="HAMAP" id="MF_00676">
    <property type="entry name" value="UPF0260"/>
    <property type="match status" value="1"/>
</dbReference>
<dbReference type="AlphaFoldDB" id="A0AB38YKD9"/>
<dbReference type="RefSeq" id="WP_304996826.1">
    <property type="nucleotide sequence ID" value="NZ_CP101717.1"/>
</dbReference>
<accession>A0AB38YKD9</accession>
<protein>
    <recommendedName>
        <fullName evidence="1">UPF0260 protein NFC81_07075</fullName>
    </recommendedName>
</protein>
<gene>
    <name evidence="2" type="ORF">NFC81_07075</name>
</gene>